<evidence type="ECO:0000256" key="5">
    <source>
        <dbReference type="ARBA" id="ARBA00023015"/>
    </source>
</evidence>
<protein>
    <submittedName>
        <fullName evidence="12">Homeobox protein 33</fullName>
    </submittedName>
</protein>
<dbReference type="InterPro" id="IPR009057">
    <property type="entry name" value="Homeodomain-like_sf"/>
</dbReference>
<gene>
    <name evidence="12" type="ORF">Acr_07g0004110</name>
</gene>
<keyword evidence="7 12" id="KW-0371">Homeobox</keyword>
<accession>A0A7J0EUP8</accession>
<organism evidence="12 13">
    <name type="scientific">Actinidia rufa</name>
    <dbReference type="NCBI Taxonomy" id="165716"/>
    <lineage>
        <taxon>Eukaryota</taxon>
        <taxon>Viridiplantae</taxon>
        <taxon>Streptophyta</taxon>
        <taxon>Embryophyta</taxon>
        <taxon>Tracheophyta</taxon>
        <taxon>Spermatophyta</taxon>
        <taxon>Magnoliopsida</taxon>
        <taxon>eudicotyledons</taxon>
        <taxon>Gunneridae</taxon>
        <taxon>Pentapetalae</taxon>
        <taxon>asterids</taxon>
        <taxon>Ericales</taxon>
        <taxon>Actinidiaceae</taxon>
        <taxon>Actinidia</taxon>
    </lineage>
</organism>
<evidence type="ECO:0000259" key="11">
    <source>
        <dbReference type="PROSITE" id="PS51523"/>
    </source>
</evidence>
<feature type="domain" description="ZF-HD dimerization-type" evidence="11">
    <location>
        <begin position="118"/>
        <end position="167"/>
    </location>
</feature>
<dbReference type="PROSITE" id="PS51523">
    <property type="entry name" value="ZF_HD_DIMER"/>
    <property type="match status" value="1"/>
</dbReference>
<feature type="region of interest" description="Disordered" evidence="10">
    <location>
        <begin position="1"/>
        <end position="43"/>
    </location>
</feature>
<dbReference type="EMBL" id="BJWL01000007">
    <property type="protein sequence ID" value="GFY90214.1"/>
    <property type="molecule type" value="Genomic_DNA"/>
</dbReference>
<dbReference type="GO" id="GO:0008270">
    <property type="term" value="F:zinc ion binding"/>
    <property type="evidence" value="ECO:0007669"/>
    <property type="project" value="UniProtKB-KW"/>
</dbReference>
<evidence type="ECO:0000256" key="9">
    <source>
        <dbReference type="ARBA" id="ARBA00023242"/>
    </source>
</evidence>
<keyword evidence="2" id="KW-0479">Metal-binding</keyword>
<dbReference type="SUPFAM" id="SSF46689">
    <property type="entry name" value="Homeodomain-like"/>
    <property type="match status" value="1"/>
</dbReference>
<dbReference type="InterPro" id="IPR006456">
    <property type="entry name" value="ZF_HD_homeobox_Cys/His_dimer"/>
</dbReference>
<keyword evidence="3" id="KW-0863">Zinc-finger</keyword>
<keyword evidence="4" id="KW-0862">Zinc</keyword>
<feature type="compositionally biased region" description="Basic and acidic residues" evidence="10">
    <location>
        <begin position="1"/>
        <end position="10"/>
    </location>
</feature>
<keyword evidence="6 12" id="KW-0238">DNA-binding</keyword>
<keyword evidence="5" id="KW-0805">Transcription regulation</keyword>
<dbReference type="PANTHER" id="PTHR31948:SF119">
    <property type="entry name" value="ZINC-FINGER HOMEODOMAIN PROTEIN 6-LIKE"/>
    <property type="match status" value="1"/>
</dbReference>
<comment type="caution">
    <text evidence="12">The sequence shown here is derived from an EMBL/GenBank/DDBJ whole genome shotgun (WGS) entry which is preliminary data.</text>
</comment>
<keyword evidence="13" id="KW-1185">Reference proteome</keyword>
<comment type="subcellular location">
    <subcellularLocation>
        <location evidence="1">Nucleus</location>
    </subcellularLocation>
</comment>
<dbReference type="FunFam" id="1.10.10.60:FF:000257">
    <property type="entry name" value="Zinc-finger homeodomain protein 2"/>
    <property type="match status" value="1"/>
</dbReference>
<evidence type="ECO:0000256" key="10">
    <source>
        <dbReference type="SAM" id="MobiDB-lite"/>
    </source>
</evidence>
<dbReference type="OrthoDB" id="1910053at2759"/>
<evidence type="ECO:0000256" key="2">
    <source>
        <dbReference type="ARBA" id="ARBA00022723"/>
    </source>
</evidence>
<reference evidence="12 13" key="1">
    <citation type="submission" date="2019-07" db="EMBL/GenBank/DDBJ databases">
        <title>De Novo Assembly of kiwifruit Actinidia rufa.</title>
        <authorList>
            <person name="Sugita-Konishi S."/>
            <person name="Sato K."/>
            <person name="Mori E."/>
            <person name="Abe Y."/>
            <person name="Kisaki G."/>
            <person name="Hamano K."/>
            <person name="Suezawa K."/>
            <person name="Otani M."/>
            <person name="Fukuda T."/>
            <person name="Manabe T."/>
            <person name="Gomi K."/>
            <person name="Tabuchi M."/>
            <person name="Akimitsu K."/>
            <person name="Kataoka I."/>
        </authorList>
    </citation>
    <scope>NUCLEOTIDE SEQUENCE [LARGE SCALE GENOMIC DNA]</scope>
    <source>
        <strain evidence="13">cv. Fuchu</strain>
    </source>
</reference>
<keyword evidence="9" id="KW-0539">Nucleus</keyword>
<dbReference type="GO" id="GO:0003700">
    <property type="term" value="F:DNA-binding transcription factor activity"/>
    <property type="evidence" value="ECO:0007669"/>
    <property type="project" value="TreeGrafter"/>
</dbReference>
<proteinExistence type="predicted"/>
<dbReference type="GO" id="GO:0050793">
    <property type="term" value="P:regulation of developmental process"/>
    <property type="evidence" value="ECO:0007669"/>
    <property type="project" value="TreeGrafter"/>
</dbReference>
<evidence type="ECO:0000313" key="13">
    <source>
        <dbReference type="Proteomes" id="UP000585474"/>
    </source>
</evidence>
<evidence type="ECO:0000256" key="4">
    <source>
        <dbReference type="ARBA" id="ARBA00022833"/>
    </source>
</evidence>
<evidence type="ECO:0000256" key="8">
    <source>
        <dbReference type="ARBA" id="ARBA00023163"/>
    </source>
</evidence>
<feature type="compositionally biased region" description="Low complexity" evidence="10">
    <location>
        <begin position="29"/>
        <end position="39"/>
    </location>
</feature>
<dbReference type="GO" id="GO:0005634">
    <property type="term" value="C:nucleus"/>
    <property type="evidence" value="ECO:0007669"/>
    <property type="project" value="UniProtKB-SubCell"/>
</dbReference>
<evidence type="ECO:0000256" key="1">
    <source>
        <dbReference type="ARBA" id="ARBA00004123"/>
    </source>
</evidence>
<evidence type="ECO:0000256" key="6">
    <source>
        <dbReference type="ARBA" id="ARBA00023125"/>
    </source>
</evidence>
<dbReference type="NCBIfam" id="TIGR01565">
    <property type="entry name" value="homeo_ZF_HD"/>
    <property type="match status" value="1"/>
</dbReference>
<dbReference type="PANTHER" id="PTHR31948">
    <property type="entry name" value="ZINC-FINGER HOMEODOMAIN PROTEIN 2"/>
    <property type="match status" value="1"/>
</dbReference>
<evidence type="ECO:0000313" key="12">
    <source>
        <dbReference type="EMBL" id="GFY90214.1"/>
    </source>
</evidence>
<dbReference type="AlphaFoldDB" id="A0A7J0EUP8"/>
<keyword evidence="8" id="KW-0804">Transcription</keyword>
<dbReference type="Gene3D" id="1.10.10.60">
    <property type="entry name" value="Homeodomain-like"/>
    <property type="match status" value="1"/>
</dbReference>
<name>A0A7J0EUP8_9ERIC</name>
<dbReference type="NCBIfam" id="TIGR01566">
    <property type="entry name" value="ZF_HD_prot_N"/>
    <property type="match status" value="1"/>
</dbReference>
<dbReference type="InterPro" id="IPR006455">
    <property type="entry name" value="Homeodomain_ZF_HD"/>
</dbReference>
<evidence type="ECO:0000256" key="3">
    <source>
        <dbReference type="ARBA" id="ARBA00022771"/>
    </source>
</evidence>
<feature type="compositionally biased region" description="Polar residues" evidence="10">
    <location>
        <begin position="16"/>
        <end position="28"/>
    </location>
</feature>
<dbReference type="Pfam" id="PF04770">
    <property type="entry name" value="ZF-HD_dimer"/>
    <property type="match status" value="1"/>
</dbReference>
<dbReference type="Proteomes" id="UP000585474">
    <property type="component" value="Unassembled WGS sequence"/>
</dbReference>
<evidence type="ECO:0000256" key="7">
    <source>
        <dbReference type="ARBA" id="ARBA00023155"/>
    </source>
</evidence>
<sequence>MEIRGQEKDLGMPMGYSTSNLSHQPNQDSSSKMFAASMAADRRRNETLDHHYRNQQMDLKQMQQQQTHIAARNQSPDLDLDPATIASIAIGTTSNSKTPQLQPQPQPPESTLAAVVRYKECLKNHAASIGGHVMDGCGEFMPGGEDGTPEVLRCAACDCHRNFHRREVEGEPHPVPSSHYHYNHSRNNSHRATTQLVPAPLPPPPPPHHPNPHWYSSHGPIPPVMMAFGGASGGPAESSSEDLNMFHVSIGAQAMGQPPFSPLRKRFRTKFTPGQKDKMQEFAERLEWKMQKQDEQQVEQFCAEVGVKRQVFKVWMHNNKQAMKKKQL</sequence>
<dbReference type="GO" id="GO:0000976">
    <property type="term" value="F:transcription cis-regulatory region binding"/>
    <property type="evidence" value="ECO:0007669"/>
    <property type="project" value="TreeGrafter"/>
</dbReference>